<keyword evidence="3" id="KW-1185">Reference proteome</keyword>
<dbReference type="WBParaSite" id="ECPE_0001698101-mRNA-1">
    <property type="protein sequence ID" value="ECPE_0001698101-mRNA-1"/>
    <property type="gene ID" value="ECPE_0001698101"/>
</dbReference>
<accession>A0A183BCK3</accession>
<dbReference type="InterPro" id="IPR001584">
    <property type="entry name" value="Integrase_cat-core"/>
</dbReference>
<dbReference type="GO" id="GO:0015074">
    <property type="term" value="P:DNA integration"/>
    <property type="evidence" value="ECO:0007669"/>
    <property type="project" value="InterPro"/>
</dbReference>
<dbReference type="PROSITE" id="PS50994">
    <property type="entry name" value="INTEGRASE"/>
    <property type="match status" value="1"/>
</dbReference>
<evidence type="ECO:0000313" key="2">
    <source>
        <dbReference type="EMBL" id="VDP94212.1"/>
    </source>
</evidence>
<dbReference type="OrthoDB" id="10066543at2759"/>
<dbReference type="Gene3D" id="3.30.420.10">
    <property type="entry name" value="Ribonuclease H-like superfamily/Ribonuclease H"/>
    <property type="match status" value="1"/>
</dbReference>
<dbReference type="PANTHER" id="PTHR47331:SF1">
    <property type="entry name" value="GAG-LIKE PROTEIN"/>
    <property type="match status" value="1"/>
</dbReference>
<evidence type="ECO:0000259" key="1">
    <source>
        <dbReference type="PROSITE" id="PS50994"/>
    </source>
</evidence>
<protein>
    <submittedName>
        <fullName evidence="4">Integrase catalytic domain-containing protein</fullName>
    </submittedName>
</protein>
<feature type="domain" description="Integrase catalytic" evidence="1">
    <location>
        <begin position="1"/>
        <end position="132"/>
    </location>
</feature>
<reference evidence="2 3" key="2">
    <citation type="submission" date="2018-11" db="EMBL/GenBank/DDBJ databases">
        <authorList>
            <consortium name="Pathogen Informatics"/>
        </authorList>
    </citation>
    <scope>NUCLEOTIDE SEQUENCE [LARGE SCALE GENOMIC DNA]</scope>
    <source>
        <strain evidence="2 3">Egypt</strain>
    </source>
</reference>
<dbReference type="EMBL" id="UZAN01066610">
    <property type="protein sequence ID" value="VDP94212.1"/>
    <property type="molecule type" value="Genomic_DNA"/>
</dbReference>
<dbReference type="AlphaFoldDB" id="A0A183BCK3"/>
<dbReference type="InterPro" id="IPR012337">
    <property type="entry name" value="RNaseH-like_sf"/>
</dbReference>
<reference evidence="4" key="1">
    <citation type="submission" date="2016-06" db="UniProtKB">
        <authorList>
            <consortium name="WormBaseParasite"/>
        </authorList>
    </citation>
    <scope>IDENTIFICATION</scope>
</reference>
<evidence type="ECO:0000313" key="3">
    <source>
        <dbReference type="Proteomes" id="UP000272942"/>
    </source>
</evidence>
<dbReference type="GO" id="GO:0003676">
    <property type="term" value="F:nucleic acid binding"/>
    <property type="evidence" value="ECO:0007669"/>
    <property type="project" value="InterPro"/>
</dbReference>
<dbReference type="PANTHER" id="PTHR47331">
    <property type="entry name" value="PHD-TYPE DOMAIN-CONTAINING PROTEIN"/>
    <property type="match status" value="1"/>
</dbReference>
<dbReference type="InterPro" id="IPR036397">
    <property type="entry name" value="RNaseH_sf"/>
</dbReference>
<proteinExistence type="predicted"/>
<sequence>MAWQRFVGRRGNPSNVFSDSGSNFVGAQKELSDWLMRLDKRALQDRLPPSGYQWHLNPPYSSHRGGVWERLIRSVRKRLTASCEQQAPDGETLNTFPVEAERILNNRPLVPVTSDDLHGRALTPSDLLLLRSNDGLDMPKTISGCYTSGWKHAN</sequence>
<evidence type="ECO:0000313" key="4">
    <source>
        <dbReference type="WBParaSite" id="ECPE_0001698101-mRNA-1"/>
    </source>
</evidence>
<name>A0A183BCK3_9TREM</name>
<dbReference type="SUPFAM" id="SSF53098">
    <property type="entry name" value="Ribonuclease H-like"/>
    <property type="match status" value="1"/>
</dbReference>
<organism evidence="4">
    <name type="scientific">Echinostoma caproni</name>
    <dbReference type="NCBI Taxonomy" id="27848"/>
    <lineage>
        <taxon>Eukaryota</taxon>
        <taxon>Metazoa</taxon>
        <taxon>Spiralia</taxon>
        <taxon>Lophotrochozoa</taxon>
        <taxon>Platyhelminthes</taxon>
        <taxon>Trematoda</taxon>
        <taxon>Digenea</taxon>
        <taxon>Plagiorchiida</taxon>
        <taxon>Echinostomata</taxon>
        <taxon>Echinostomatoidea</taxon>
        <taxon>Echinostomatidae</taxon>
        <taxon>Echinostoma</taxon>
    </lineage>
</organism>
<dbReference type="Proteomes" id="UP000272942">
    <property type="component" value="Unassembled WGS sequence"/>
</dbReference>
<gene>
    <name evidence="2" type="ORF">ECPE_LOCUS16938</name>
</gene>